<name>V9VTY5_9RHOB</name>
<evidence type="ECO:0000313" key="2">
    <source>
        <dbReference type="Proteomes" id="UP000018780"/>
    </source>
</evidence>
<evidence type="ECO:0000313" key="1">
    <source>
        <dbReference type="EMBL" id="AHD01179.1"/>
    </source>
</evidence>
<protein>
    <submittedName>
        <fullName evidence="1">Uncharacterized protein</fullName>
    </submittedName>
</protein>
<dbReference type="AlphaFoldDB" id="V9VTY5"/>
<dbReference type="HOGENOM" id="CLU_2807179_0_0_5"/>
<dbReference type="STRING" id="999552.METH_11265"/>
<dbReference type="KEGG" id="lmd:METH_11265"/>
<reference evidence="1 2" key="1">
    <citation type="submission" date="2013-09" db="EMBL/GenBank/DDBJ databases">
        <authorList>
            <consortium name="DOE Joint Genome Institute"/>
            <person name="Klenk H.-P."/>
            <person name="Huntemann M."/>
            <person name="Han J."/>
            <person name="Chen A."/>
            <person name="Kyrpides N."/>
            <person name="Mavromatis K."/>
            <person name="Markowitz V."/>
            <person name="Palaniappan K."/>
            <person name="Ivanova N."/>
            <person name="Schaumberg A."/>
            <person name="Pati A."/>
            <person name="Liolios K."/>
            <person name="Nordberg H.P."/>
            <person name="Cantor M.N."/>
            <person name="Hua S.X."/>
            <person name="Woyke T."/>
        </authorList>
    </citation>
    <scope>NUCLEOTIDE SEQUENCE [LARGE SCALE GENOMIC DNA]</scope>
    <source>
        <strain evidence="1 2">DSM 14336</strain>
    </source>
</reference>
<gene>
    <name evidence="1" type="ORF">METH_11265</name>
</gene>
<proteinExistence type="predicted"/>
<dbReference type="EMBL" id="CP006773">
    <property type="protein sequence ID" value="AHD01179.1"/>
    <property type="molecule type" value="Genomic_DNA"/>
</dbReference>
<keyword evidence="2" id="KW-1185">Reference proteome</keyword>
<dbReference type="PATRIC" id="fig|999552.6.peg.2245"/>
<dbReference type="Proteomes" id="UP000018780">
    <property type="component" value="Chromosome"/>
</dbReference>
<accession>V9VTY5</accession>
<sequence>MLDQYGERPAAEMLAKNGNAIHLFAAPSVGTWTIISTEPGGQTCTLGYGTDFQVIGASAPEPAGELH</sequence>
<organism evidence="1 2">
    <name type="scientific">Leisingera methylohalidivorans DSM 14336</name>
    <dbReference type="NCBI Taxonomy" id="999552"/>
    <lineage>
        <taxon>Bacteria</taxon>
        <taxon>Pseudomonadati</taxon>
        <taxon>Pseudomonadota</taxon>
        <taxon>Alphaproteobacteria</taxon>
        <taxon>Rhodobacterales</taxon>
        <taxon>Roseobacteraceae</taxon>
        <taxon>Leisingera</taxon>
    </lineage>
</organism>